<gene>
    <name evidence="2" type="ORF">STEHIDRAFT_163151</name>
</gene>
<evidence type="ECO:0000256" key="1">
    <source>
        <dbReference type="SAM" id="MobiDB-lite"/>
    </source>
</evidence>
<proteinExistence type="predicted"/>
<accession>R7RX27</accession>
<keyword evidence="3" id="KW-1185">Reference proteome</keyword>
<organism evidence="2 3">
    <name type="scientific">Stereum hirsutum (strain FP-91666)</name>
    <name type="common">White-rot fungus</name>
    <dbReference type="NCBI Taxonomy" id="721885"/>
    <lineage>
        <taxon>Eukaryota</taxon>
        <taxon>Fungi</taxon>
        <taxon>Dikarya</taxon>
        <taxon>Basidiomycota</taxon>
        <taxon>Agaricomycotina</taxon>
        <taxon>Agaricomycetes</taxon>
        <taxon>Russulales</taxon>
        <taxon>Stereaceae</taxon>
        <taxon>Stereum</taxon>
    </lineage>
</organism>
<feature type="region of interest" description="Disordered" evidence="1">
    <location>
        <begin position="1"/>
        <end position="109"/>
    </location>
</feature>
<protein>
    <submittedName>
        <fullName evidence="2">Uncharacterized protein</fullName>
    </submittedName>
</protein>
<feature type="compositionally biased region" description="Acidic residues" evidence="1">
    <location>
        <begin position="25"/>
        <end position="34"/>
    </location>
</feature>
<feature type="compositionally biased region" description="Basic and acidic residues" evidence="1">
    <location>
        <begin position="49"/>
        <end position="69"/>
    </location>
</feature>
<reference evidence="3" key="1">
    <citation type="journal article" date="2012" name="Science">
        <title>The Paleozoic origin of enzymatic lignin decomposition reconstructed from 31 fungal genomes.</title>
        <authorList>
            <person name="Floudas D."/>
            <person name="Binder M."/>
            <person name="Riley R."/>
            <person name="Barry K."/>
            <person name="Blanchette R.A."/>
            <person name="Henrissat B."/>
            <person name="Martinez A.T."/>
            <person name="Otillar R."/>
            <person name="Spatafora J.W."/>
            <person name="Yadav J.S."/>
            <person name="Aerts A."/>
            <person name="Benoit I."/>
            <person name="Boyd A."/>
            <person name="Carlson A."/>
            <person name="Copeland A."/>
            <person name="Coutinho P.M."/>
            <person name="de Vries R.P."/>
            <person name="Ferreira P."/>
            <person name="Findley K."/>
            <person name="Foster B."/>
            <person name="Gaskell J."/>
            <person name="Glotzer D."/>
            <person name="Gorecki P."/>
            <person name="Heitman J."/>
            <person name="Hesse C."/>
            <person name="Hori C."/>
            <person name="Igarashi K."/>
            <person name="Jurgens J.A."/>
            <person name="Kallen N."/>
            <person name="Kersten P."/>
            <person name="Kohler A."/>
            <person name="Kuees U."/>
            <person name="Kumar T.K.A."/>
            <person name="Kuo A."/>
            <person name="LaButti K."/>
            <person name="Larrondo L.F."/>
            <person name="Lindquist E."/>
            <person name="Ling A."/>
            <person name="Lombard V."/>
            <person name="Lucas S."/>
            <person name="Lundell T."/>
            <person name="Martin R."/>
            <person name="McLaughlin D.J."/>
            <person name="Morgenstern I."/>
            <person name="Morin E."/>
            <person name="Murat C."/>
            <person name="Nagy L.G."/>
            <person name="Nolan M."/>
            <person name="Ohm R.A."/>
            <person name="Patyshakuliyeva A."/>
            <person name="Rokas A."/>
            <person name="Ruiz-Duenas F.J."/>
            <person name="Sabat G."/>
            <person name="Salamov A."/>
            <person name="Samejima M."/>
            <person name="Schmutz J."/>
            <person name="Slot J.C."/>
            <person name="St John F."/>
            <person name="Stenlid J."/>
            <person name="Sun H."/>
            <person name="Sun S."/>
            <person name="Syed K."/>
            <person name="Tsang A."/>
            <person name="Wiebenga A."/>
            <person name="Young D."/>
            <person name="Pisabarro A."/>
            <person name="Eastwood D.C."/>
            <person name="Martin F."/>
            <person name="Cullen D."/>
            <person name="Grigoriev I.V."/>
            <person name="Hibbett D.S."/>
        </authorList>
    </citation>
    <scope>NUCLEOTIDE SEQUENCE [LARGE SCALE GENOMIC DNA]</scope>
    <source>
        <strain evidence="3">FP-91666</strain>
    </source>
</reference>
<dbReference type="Proteomes" id="UP000053927">
    <property type="component" value="Unassembled WGS sequence"/>
</dbReference>
<evidence type="ECO:0000313" key="3">
    <source>
        <dbReference type="Proteomes" id="UP000053927"/>
    </source>
</evidence>
<sequence>MGAVMRGRCHRGERSDGSSRRTGSVEDENEEDALEAVGDGAPEPPSAGRQRERARERRQLWAADEKRTVDGAGSGSELNREPKRRRRWALSGLDKGRISMAGTGSAASF</sequence>
<feature type="compositionally biased region" description="Basic and acidic residues" evidence="1">
    <location>
        <begin position="10"/>
        <end position="19"/>
    </location>
</feature>
<dbReference type="RefSeq" id="XP_007310891.1">
    <property type="nucleotide sequence ID" value="XM_007310829.1"/>
</dbReference>
<dbReference type="AlphaFoldDB" id="R7RX27"/>
<evidence type="ECO:0000313" key="2">
    <source>
        <dbReference type="EMBL" id="EIM79894.1"/>
    </source>
</evidence>
<dbReference type="GeneID" id="18802241"/>
<dbReference type="EMBL" id="JH687400">
    <property type="protein sequence ID" value="EIM79894.1"/>
    <property type="molecule type" value="Genomic_DNA"/>
</dbReference>
<dbReference type="KEGG" id="shs:STEHIDRAFT_163151"/>
<name>R7RX27_STEHR</name>